<dbReference type="GO" id="GO:0008360">
    <property type="term" value="P:regulation of cell shape"/>
    <property type="evidence" value="ECO:0007669"/>
    <property type="project" value="UniProtKB-KW"/>
</dbReference>
<proteinExistence type="inferred from homology"/>
<comment type="similarity">
    <text evidence="1">In the C-terminal section; belongs to the transpeptidase family.</text>
</comment>
<keyword evidence="5" id="KW-0645">Protease</keyword>
<feature type="compositionally biased region" description="Acidic residues" evidence="18">
    <location>
        <begin position="731"/>
        <end position="746"/>
    </location>
</feature>
<dbReference type="PANTHER" id="PTHR32282">
    <property type="entry name" value="BINDING PROTEIN TRANSPEPTIDASE, PUTATIVE-RELATED"/>
    <property type="match status" value="1"/>
</dbReference>
<evidence type="ECO:0000256" key="6">
    <source>
        <dbReference type="ARBA" id="ARBA00022676"/>
    </source>
</evidence>
<dbReference type="FunFam" id="1.10.3810.10:FF:000001">
    <property type="entry name" value="Penicillin-binding protein 1A"/>
    <property type="match status" value="1"/>
</dbReference>
<evidence type="ECO:0000256" key="15">
    <source>
        <dbReference type="ARBA" id="ARBA00023316"/>
    </source>
</evidence>
<evidence type="ECO:0000256" key="17">
    <source>
        <dbReference type="ARBA" id="ARBA00049902"/>
    </source>
</evidence>
<keyword evidence="12" id="KW-1133">Transmembrane helix</keyword>
<dbReference type="InterPro" id="IPR001460">
    <property type="entry name" value="PCN-bd_Tpept"/>
</dbReference>
<keyword evidence="3" id="KW-1003">Cell membrane</keyword>
<keyword evidence="11" id="KW-0573">Peptidoglycan synthesis</keyword>
<dbReference type="GO" id="GO:0008658">
    <property type="term" value="F:penicillin binding"/>
    <property type="evidence" value="ECO:0007669"/>
    <property type="project" value="InterPro"/>
</dbReference>
<evidence type="ECO:0000256" key="7">
    <source>
        <dbReference type="ARBA" id="ARBA00022679"/>
    </source>
</evidence>
<accession>A0A419SEA7</accession>
<dbReference type="InterPro" id="IPR012338">
    <property type="entry name" value="Beta-lactam/transpept-like"/>
</dbReference>
<dbReference type="OrthoDB" id="9766909at2"/>
<dbReference type="GO" id="GO:0071555">
    <property type="term" value="P:cell wall organization"/>
    <property type="evidence" value="ECO:0007669"/>
    <property type="project" value="UniProtKB-KW"/>
</dbReference>
<dbReference type="NCBIfam" id="TIGR02074">
    <property type="entry name" value="PBP_1a_fam"/>
    <property type="match status" value="1"/>
</dbReference>
<comment type="similarity">
    <text evidence="2">In the N-terminal section; belongs to the glycosyltransferase 51 family.</text>
</comment>
<comment type="caution">
    <text evidence="21">The sequence shown here is derived from an EMBL/GenBank/DDBJ whole genome shotgun (WGS) entry which is preliminary data.</text>
</comment>
<dbReference type="Pfam" id="PF00912">
    <property type="entry name" value="Transgly"/>
    <property type="match status" value="1"/>
</dbReference>
<keyword evidence="14" id="KW-0511">Multifunctional enzyme</keyword>
<feature type="domain" description="Glycosyl transferase family 51" evidence="20">
    <location>
        <begin position="63"/>
        <end position="235"/>
    </location>
</feature>
<evidence type="ECO:0000259" key="20">
    <source>
        <dbReference type="Pfam" id="PF00912"/>
    </source>
</evidence>
<keyword evidence="8" id="KW-0812">Transmembrane</keyword>
<dbReference type="PROSITE" id="PS51257">
    <property type="entry name" value="PROKAR_LIPOPROTEIN"/>
    <property type="match status" value="1"/>
</dbReference>
<sequence>MRKKRKKNNWLRWFVGLAGLFTLLVLGGCAALMSVGNVIMDKDKVLQQSQTSVLLDINKNEFYKLYVDQNREYVEYPDIPPLVVKAFVNVEDERFFTHTGVDVIAIGRAIYKDIKARGAVEGASTITQQLAKNVYLTNEKSIWRKTKEAVIALNLERNYSKEQILEFYLNEILFGDAVYGIKAASEYYFGITDLNELSLAQVATLAGLPKAPNAYSPFNNYERSAERRKVVLSVMHRNGSITKEEMEQASAEELELNPNREKRGKPEYRAYVDYVIKEAQEKYNLTENDLYRGGYRIYTQLDPQAQRAMFNAFNNDKLFPRGSSKENKPQAAMVILDHKTGGVAAMMGRREYNTGDRNLATQAERSPGSTFKPVAVYTAALENGWGPYDTLKDEKMTFAGGYSPSNWAGDGYWGRVTMIDAVKRSKNVSAVWLLNELGIDTSFRYLDRFGFEYDKQKNRKLGIALGDFTPGVSAMDMAQAYSAFANRGVIIEPHAITRVEDNSGVVVANADISTSTVMSEQNAYYMTQMLKSAVDEGTGRSARMNRPVAGKTGTTQMEGTRGNRDAWFVGYTPEYVGSIWMGYERSSDGYLVDGSGVTAKFFSTVMSEALKGKKVKQFDKPSNVKELRKPIEVPSISDLKAQQIADSVHLTWSAQEEGMIYRIYRYFDDPGQTEFLGEVDYNEWVDLEVPSDRAIHYLVIPFSTKLDKEGAQSNTVKISPKEIDPSLLPPEEGDDELDEEESDEEDLTRPNPSQQDQERPRPGNSGRPNNSDSKPEPDAEPQVPPHTDGGTGSPDPGMLEAPAQQPTGDGRGRGNP</sequence>
<organism evidence="21 22">
    <name type="scientific">Ammoniphilus oxalaticus</name>
    <dbReference type="NCBI Taxonomy" id="66863"/>
    <lineage>
        <taxon>Bacteria</taxon>
        <taxon>Bacillati</taxon>
        <taxon>Bacillota</taxon>
        <taxon>Bacilli</taxon>
        <taxon>Bacillales</taxon>
        <taxon>Paenibacillaceae</taxon>
        <taxon>Aneurinibacillus group</taxon>
        <taxon>Ammoniphilus</taxon>
    </lineage>
</organism>
<keyword evidence="6" id="KW-0328">Glycosyltransferase</keyword>
<keyword evidence="10" id="KW-0133">Cell shape</keyword>
<dbReference type="GO" id="GO:0030288">
    <property type="term" value="C:outer membrane-bounded periplasmic space"/>
    <property type="evidence" value="ECO:0007669"/>
    <property type="project" value="TreeGrafter"/>
</dbReference>
<dbReference type="Pfam" id="PF00905">
    <property type="entry name" value="Transpeptidase"/>
    <property type="match status" value="1"/>
</dbReference>
<dbReference type="SUPFAM" id="SSF53955">
    <property type="entry name" value="Lysozyme-like"/>
    <property type="match status" value="1"/>
</dbReference>
<evidence type="ECO:0000313" key="21">
    <source>
        <dbReference type="EMBL" id="RKD21675.1"/>
    </source>
</evidence>
<evidence type="ECO:0000256" key="9">
    <source>
        <dbReference type="ARBA" id="ARBA00022801"/>
    </source>
</evidence>
<keyword evidence="4" id="KW-0121">Carboxypeptidase</keyword>
<evidence type="ECO:0000256" key="11">
    <source>
        <dbReference type="ARBA" id="ARBA00022984"/>
    </source>
</evidence>
<evidence type="ECO:0000256" key="13">
    <source>
        <dbReference type="ARBA" id="ARBA00023136"/>
    </source>
</evidence>
<keyword evidence="13" id="KW-0472">Membrane</keyword>
<feature type="domain" description="Penicillin-binding protein transpeptidase" evidence="19">
    <location>
        <begin position="332"/>
        <end position="606"/>
    </location>
</feature>
<keyword evidence="15" id="KW-0961">Cell wall biogenesis/degradation</keyword>
<evidence type="ECO:0000256" key="1">
    <source>
        <dbReference type="ARBA" id="ARBA00007090"/>
    </source>
</evidence>
<evidence type="ECO:0000256" key="10">
    <source>
        <dbReference type="ARBA" id="ARBA00022960"/>
    </source>
</evidence>
<feature type="region of interest" description="Disordered" evidence="18">
    <location>
        <begin position="708"/>
        <end position="816"/>
    </location>
</feature>
<protein>
    <submittedName>
        <fullName evidence="21">Uncharacterized protein</fullName>
    </submittedName>
</protein>
<dbReference type="InterPro" id="IPR001264">
    <property type="entry name" value="Glyco_trans_51"/>
</dbReference>
<dbReference type="PANTHER" id="PTHR32282:SF32">
    <property type="entry name" value="PENICILLIN-BINDING PROTEIN 2A"/>
    <property type="match status" value="1"/>
</dbReference>
<evidence type="ECO:0000256" key="4">
    <source>
        <dbReference type="ARBA" id="ARBA00022645"/>
    </source>
</evidence>
<dbReference type="GO" id="GO:0008955">
    <property type="term" value="F:peptidoglycan glycosyltransferase activity"/>
    <property type="evidence" value="ECO:0007669"/>
    <property type="project" value="UniProtKB-EC"/>
</dbReference>
<dbReference type="Proteomes" id="UP000284219">
    <property type="component" value="Unassembled WGS sequence"/>
</dbReference>
<evidence type="ECO:0000256" key="3">
    <source>
        <dbReference type="ARBA" id="ARBA00022475"/>
    </source>
</evidence>
<evidence type="ECO:0000256" key="18">
    <source>
        <dbReference type="SAM" id="MobiDB-lite"/>
    </source>
</evidence>
<evidence type="ECO:0000256" key="16">
    <source>
        <dbReference type="ARBA" id="ARBA00034000"/>
    </source>
</evidence>
<dbReference type="EMBL" id="MCHY01000011">
    <property type="protein sequence ID" value="RKD21675.1"/>
    <property type="molecule type" value="Genomic_DNA"/>
</dbReference>
<name>A0A419SEA7_9BACL</name>
<dbReference type="InterPro" id="IPR023346">
    <property type="entry name" value="Lysozyme-like_dom_sf"/>
</dbReference>
<feature type="region of interest" description="Disordered" evidence="18">
    <location>
        <begin position="537"/>
        <end position="559"/>
    </location>
</feature>
<evidence type="ECO:0000256" key="2">
    <source>
        <dbReference type="ARBA" id="ARBA00007739"/>
    </source>
</evidence>
<dbReference type="Gene3D" id="1.10.3810.10">
    <property type="entry name" value="Biosynthetic peptidoglycan transglycosylase-like"/>
    <property type="match status" value="1"/>
</dbReference>
<evidence type="ECO:0000256" key="14">
    <source>
        <dbReference type="ARBA" id="ARBA00023268"/>
    </source>
</evidence>
<keyword evidence="9" id="KW-0378">Hydrolase</keyword>
<reference evidence="21 22" key="1">
    <citation type="submission" date="2016-08" db="EMBL/GenBank/DDBJ databases">
        <title>Novel Firmicute Genomes.</title>
        <authorList>
            <person name="Poppleton D.I."/>
            <person name="Gribaldo S."/>
        </authorList>
    </citation>
    <scope>NUCLEOTIDE SEQUENCE [LARGE SCALE GENOMIC DNA]</scope>
    <source>
        <strain evidence="21 22">RAOx-1</strain>
    </source>
</reference>
<evidence type="ECO:0000313" key="22">
    <source>
        <dbReference type="Proteomes" id="UP000284219"/>
    </source>
</evidence>
<dbReference type="Gene3D" id="3.40.710.10">
    <property type="entry name" value="DD-peptidase/beta-lactamase superfamily"/>
    <property type="match status" value="1"/>
</dbReference>
<evidence type="ECO:0000256" key="12">
    <source>
        <dbReference type="ARBA" id="ARBA00022989"/>
    </source>
</evidence>
<dbReference type="SUPFAM" id="SSF56601">
    <property type="entry name" value="beta-lactamase/transpeptidase-like"/>
    <property type="match status" value="1"/>
</dbReference>
<keyword evidence="7" id="KW-0808">Transferase</keyword>
<dbReference type="RefSeq" id="WP_120190785.1">
    <property type="nucleotide sequence ID" value="NZ_MCHY01000011.1"/>
</dbReference>
<comment type="catalytic activity">
    <reaction evidence="16">
        <text>Preferential cleavage: (Ac)2-L-Lys-D-Ala-|-D-Ala. Also transpeptidation of peptidyl-alanyl moieties that are N-acyl substituents of D-alanine.</text>
        <dbReference type="EC" id="3.4.16.4"/>
    </reaction>
</comment>
<dbReference type="GO" id="GO:0006508">
    <property type="term" value="P:proteolysis"/>
    <property type="evidence" value="ECO:0007669"/>
    <property type="project" value="UniProtKB-KW"/>
</dbReference>
<dbReference type="AlphaFoldDB" id="A0A419SEA7"/>
<keyword evidence="22" id="KW-1185">Reference proteome</keyword>
<evidence type="ECO:0000256" key="8">
    <source>
        <dbReference type="ARBA" id="ARBA00022692"/>
    </source>
</evidence>
<dbReference type="InterPro" id="IPR036950">
    <property type="entry name" value="PBP_transglycosylase"/>
</dbReference>
<dbReference type="GO" id="GO:0009002">
    <property type="term" value="F:serine-type D-Ala-D-Ala carboxypeptidase activity"/>
    <property type="evidence" value="ECO:0007669"/>
    <property type="project" value="UniProtKB-EC"/>
</dbReference>
<gene>
    <name evidence="21" type="ORF">BEP19_13635</name>
</gene>
<dbReference type="InterPro" id="IPR050396">
    <property type="entry name" value="Glycosyltr_51/Transpeptidase"/>
</dbReference>
<evidence type="ECO:0000256" key="5">
    <source>
        <dbReference type="ARBA" id="ARBA00022670"/>
    </source>
</evidence>
<dbReference type="GO" id="GO:0009252">
    <property type="term" value="P:peptidoglycan biosynthetic process"/>
    <property type="evidence" value="ECO:0007669"/>
    <property type="project" value="UniProtKB-KW"/>
</dbReference>
<evidence type="ECO:0000259" key="19">
    <source>
        <dbReference type="Pfam" id="PF00905"/>
    </source>
</evidence>
<comment type="catalytic activity">
    <reaction evidence="17">
        <text>[GlcNAc-(1-&gt;4)-Mur2Ac(oyl-L-Ala-gamma-D-Glu-L-Lys-D-Ala-D-Ala)](n)-di-trans,octa-cis-undecaprenyl diphosphate + beta-D-GlcNAc-(1-&gt;4)-Mur2Ac(oyl-L-Ala-gamma-D-Glu-L-Lys-D-Ala-D-Ala)-di-trans,octa-cis-undecaprenyl diphosphate = [GlcNAc-(1-&gt;4)-Mur2Ac(oyl-L-Ala-gamma-D-Glu-L-Lys-D-Ala-D-Ala)](n+1)-di-trans,octa-cis-undecaprenyl diphosphate + di-trans,octa-cis-undecaprenyl diphosphate + H(+)</text>
        <dbReference type="Rhea" id="RHEA:23708"/>
        <dbReference type="Rhea" id="RHEA-COMP:9602"/>
        <dbReference type="Rhea" id="RHEA-COMP:9603"/>
        <dbReference type="ChEBI" id="CHEBI:15378"/>
        <dbReference type="ChEBI" id="CHEBI:58405"/>
        <dbReference type="ChEBI" id="CHEBI:60033"/>
        <dbReference type="ChEBI" id="CHEBI:78435"/>
        <dbReference type="EC" id="2.4.99.28"/>
    </reaction>
</comment>